<protein>
    <submittedName>
        <fullName evidence="1">Uncharacterized protein</fullName>
    </submittedName>
</protein>
<reference evidence="1" key="1">
    <citation type="journal article" date="2015" name="Nature">
        <title>Complex archaea that bridge the gap between prokaryotes and eukaryotes.</title>
        <authorList>
            <person name="Spang A."/>
            <person name="Saw J.H."/>
            <person name="Jorgensen S.L."/>
            <person name="Zaremba-Niedzwiedzka K."/>
            <person name="Martijn J."/>
            <person name="Lind A.E."/>
            <person name="van Eijk R."/>
            <person name="Schleper C."/>
            <person name="Guy L."/>
            <person name="Ettema T.J."/>
        </authorList>
    </citation>
    <scope>NUCLEOTIDE SEQUENCE</scope>
</reference>
<comment type="caution">
    <text evidence="1">The sequence shown here is derived from an EMBL/GenBank/DDBJ whole genome shotgun (WGS) entry which is preliminary data.</text>
</comment>
<proteinExistence type="predicted"/>
<gene>
    <name evidence="1" type="ORF">LCGC14_0671700</name>
</gene>
<evidence type="ECO:0000313" key="1">
    <source>
        <dbReference type="EMBL" id="KKN46574.1"/>
    </source>
</evidence>
<name>A0A0F9QVU7_9ZZZZ</name>
<accession>A0A0F9QVU7</accession>
<dbReference type="AlphaFoldDB" id="A0A0F9QVU7"/>
<dbReference type="InterPro" id="IPR043721">
    <property type="entry name" value="DUF5662"/>
</dbReference>
<organism evidence="1">
    <name type="scientific">marine sediment metagenome</name>
    <dbReference type="NCBI Taxonomy" id="412755"/>
    <lineage>
        <taxon>unclassified sequences</taxon>
        <taxon>metagenomes</taxon>
        <taxon>ecological metagenomes</taxon>
    </lineage>
</organism>
<dbReference type="Pfam" id="PF18907">
    <property type="entry name" value="DUF5662"/>
    <property type="match status" value="1"/>
</dbReference>
<dbReference type="EMBL" id="LAZR01001323">
    <property type="protein sequence ID" value="KKN46574.1"/>
    <property type="molecule type" value="Genomic_DNA"/>
</dbReference>
<sequence>MTPILKYAILTCKHKWFVFLAGYKLDVPLWKLIIHDWSKFLPSELPHYGRQFFGKADDPRGFSLCWLRHQNRHPHHWEYWIPRTGHGRSNDSQYGDMIPLHMEIWAVKEMIADWMGAGRAYEGKWPDTKDWTWLNAHMPKMKLHPDTKLDIEYLINRICLIL</sequence>